<dbReference type="AlphaFoldDB" id="A0A838L5C0"/>
<reference evidence="2 3" key="1">
    <citation type="submission" date="2020-07" db="EMBL/GenBank/DDBJ databases">
        <authorList>
            <person name="Sun Q."/>
        </authorList>
    </citation>
    <scope>NUCLEOTIDE SEQUENCE [LARGE SCALE GENOMIC DNA]</scope>
    <source>
        <strain evidence="2 3">CGMCC 1.13654</strain>
    </source>
</reference>
<accession>A0A838L5C0</accession>
<name>A0A838L5C0_9SPHN</name>
<protein>
    <submittedName>
        <fullName evidence="2">Lipocalin-like domain-containing protein</fullName>
    </submittedName>
</protein>
<dbReference type="InterPro" id="IPR024311">
    <property type="entry name" value="Lipocalin-like"/>
</dbReference>
<dbReference type="Proteomes" id="UP000570166">
    <property type="component" value="Unassembled WGS sequence"/>
</dbReference>
<dbReference type="EMBL" id="JACEIB010000003">
    <property type="protein sequence ID" value="MBA2933802.1"/>
    <property type="molecule type" value="Genomic_DNA"/>
</dbReference>
<gene>
    <name evidence="2" type="ORF">HZF05_06775</name>
</gene>
<feature type="domain" description="Lipocalin-like" evidence="1">
    <location>
        <begin position="17"/>
        <end position="140"/>
    </location>
</feature>
<keyword evidence="3" id="KW-1185">Reference proteome</keyword>
<evidence type="ECO:0000313" key="3">
    <source>
        <dbReference type="Proteomes" id="UP000570166"/>
    </source>
</evidence>
<evidence type="ECO:0000259" key="1">
    <source>
        <dbReference type="Pfam" id="PF13924"/>
    </source>
</evidence>
<dbReference type="Pfam" id="PF13924">
    <property type="entry name" value="Lipocalin_5"/>
    <property type="match status" value="1"/>
</dbReference>
<comment type="caution">
    <text evidence="2">The sequence shown here is derived from an EMBL/GenBank/DDBJ whole genome shotgun (WGS) entry which is preliminary data.</text>
</comment>
<proteinExistence type="predicted"/>
<sequence length="142" mass="15853">MNVDTAAIAVSRERLLGGWELEILRRFRDGAFHREPMGSGAKGRLIYDASGVMSAFLMSLGWQRGEAAAHWSTFLSYSGPWTLEGDTVTHHLDMCAIPQLIGTPLVRYVSFETPDRMLLRTAAHTTGDGHRSHDELIWNRLG</sequence>
<dbReference type="RefSeq" id="WP_160363599.1">
    <property type="nucleotide sequence ID" value="NZ_JACEIB010000003.1"/>
</dbReference>
<evidence type="ECO:0000313" key="2">
    <source>
        <dbReference type="EMBL" id="MBA2933802.1"/>
    </source>
</evidence>
<organism evidence="2 3">
    <name type="scientific">Sphingomonas chungangi</name>
    <dbReference type="NCBI Taxonomy" id="2683589"/>
    <lineage>
        <taxon>Bacteria</taxon>
        <taxon>Pseudomonadati</taxon>
        <taxon>Pseudomonadota</taxon>
        <taxon>Alphaproteobacteria</taxon>
        <taxon>Sphingomonadales</taxon>
        <taxon>Sphingomonadaceae</taxon>
        <taxon>Sphingomonas</taxon>
    </lineage>
</organism>